<proteinExistence type="predicted"/>
<dbReference type="RefSeq" id="WP_091713874.1">
    <property type="nucleotide sequence ID" value="NZ_FOSH01000009.1"/>
</dbReference>
<reference evidence="3" key="1">
    <citation type="submission" date="2016-10" db="EMBL/GenBank/DDBJ databases">
        <authorList>
            <person name="Varghese N."/>
            <person name="Submissions S."/>
        </authorList>
    </citation>
    <scope>NUCLEOTIDE SEQUENCE [LARGE SCALE GENOMIC DNA]</scope>
    <source>
        <strain evidence="3">DSM 11578</strain>
    </source>
</reference>
<dbReference type="InterPro" id="IPR055214">
    <property type="entry name" value="PTP-NADK"/>
</dbReference>
<evidence type="ECO:0000313" key="3">
    <source>
        <dbReference type="Proteomes" id="UP000198924"/>
    </source>
</evidence>
<dbReference type="Gene3D" id="3.90.190.10">
    <property type="entry name" value="Protein tyrosine phosphatase superfamily"/>
    <property type="match status" value="1"/>
</dbReference>
<dbReference type="EMBL" id="FOSH01000009">
    <property type="protein sequence ID" value="SFK38780.1"/>
    <property type="molecule type" value="Genomic_DNA"/>
</dbReference>
<sequence>METTIKNVLNVTATITSSGQPTIKQFVKIAEQGYQVIINLAMPDSSTAIEEEGAIVACLGMTYIHIPVPFDAPDQKYLQQFFNIMKVFSAHKVWVHCALNYRASAFLYLYLRIVEQQSAKQASSALLPSWEPNEIWSEFLKKAEMDSSLVKQ</sequence>
<dbReference type="STRING" id="45496.SAMN04488079_109128"/>
<keyword evidence="3" id="KW-1185">Reference proteome</keyword>
<gene>
    <name evidence="2" type="ORF">SAMN04488079_109128</name>
</gene>
<dbReference type="InterPro" id="IPR029021">
    <property type="entry name" value="Prot-tyrosine_phosphatase-like"/>
</dbReference>
<evidence type="ECO:0000259" key="1">
    <source>
        <dbReference type="Pfam" id="PF22741"/>
    </source>
</evidence>
<dbReference type="SUPFAM" id="SSF52799">
    <property type="entry name" value="(Phosphotyrosine protein) phosphatases II"/>
    <property type="match status" value="1"/>
</dbReference>
<protein>
    <submittedName>
        <fullName evidence="2">Predicted phosphohydrolase, protein tyrosine phosphatase (PTP) superfamily, DUF442 family</fullName>
    </submittedName>
</protein>
<dbReference type="Proteomes" id="UP000198924">
    <property type="component" value="Unassembled WGS sequence"/>
</dbReference>
<dbReference type="CDD" id="cd14503">
    <property type="entry name" value="PTP-bact"/>
    <property type="match status" value="1"/>
</dbReference>
<dbReference type="OrthoDB" id="7391097at2"/>
<accession>A0A1I3Z451</accession>
<evidence type="ECO:0000313" key="2">
    <source>
        <dbReference type="EMBL" id="SFK38780.1"/>
    </source>
</evidence>
<organism evidence="2 3">
    <name type="scientific">Methylophaga sulfidovorans</name>
    <dbReference type="NCBI Taxonomy" id="45496"/>
    <lineage>
        <taxon>Bacteria</taxon>
        <taxon>Pseudomonadati</taxon>
        <taxon>Pseudomonadota</taxon>
        <taxon>Gammaproteobacteria</taxon>
        <taxon>Thiotrichales</taxon>
        <taxon>Piscirickettsiaceae</taxon>
        <taxon>Methylophaga</taxon>
    </lineage>
</organism>
<keyword evidence="2" id="KW-0378">Hydrolase</keyword>
<dbReference type="Pfam" id="PF22741">
    <property type="entry name" value="PTP-NADK"/>
    <property type="match status" value="1"/>
</dbReference>
<dbReference type="GO" id="GO:0016787">
    <property type="term" value="F:hydrolase activity"/>
    <property type="evidence" value="ECO:0007669"/>
    <property type="project" value="UniProtKB-KW"/>
</dbReference>
<dbReference type="AlphaFoldDB" id="A0A1I3Z451"/>
<feature type="domain" description="DSP-PTPase phosphatase fused to NAD+ Kinase" evidence="1">
    <location>
        <begin position="15"/>
        <end position="121"/>
    </location>
</feature>
<name>A0A1I3Z451_9GAMM</name>